<reference evidence="2" key="1">
    <citation type="journal article" date="1999" name="Methods Enzymol.">
        <title>High-efficiency full-length cDNA cloning.</title>
        <authorList>
            <person name="Carninci P."/>
            <person name="Hayashizaki Y."/>
        </authorList>
    </citation>
    <scope>NUCLEOTIDE SEQUENCE</scope>
    <source>
        <strain evidence="2">C57BL/6J</strain>
        <tissue evidence="2">Testis</tissue>
    </source>
</reference>
<reference evidence="3" key="6">
    <citation type="submission" date="2001-07" db="EMBL/GenBank/DDBJ databases">
        <authorList>
            <person name="Adachi J."/>
            <person name="Aizawa K."/>
            <person name="Akimura T."/>
            <person name="Arakawa T."/>
            <person name="Bono H."/>
            <person name="Carninci P."/>
            <person name="Fukuda S."/>
            <person name="Furuno M."/>
            <person name="Hanagaki T."/>
            <person name="Hara A."/>
            <person name="Hashizume W."/>
            <person name="Hayashida K."/>
            <person name="Hayatsu N."/>
            <person name="Hiramoto K."/>
            <person name="Hiraoka T."/>
            <person name="Hirozane T."/>
            <person name="Hori F."/>
            <person name="Imotani K."/>
            <person name="Ishii Y."/>
            <person name="Itoh M."/>
            <person name="Kagawa I."/>
            <person name="Kasukawa T."/>
            <person name="Katoh H."/>
            <person name="Kawai J."/>
            <person name="Kojima Y."/>
            <person name="Kondo S."/>
            <person name="Konno H."/>
            <person name="Kouda M."/>
            <person name="Koya S."/>
            <person name="Kurihara C."/>
            <person name="Matsuyama T."/>
            <person name="Miyazaki A."/>
            <person name="Murata M."/>
            <person name="Nakamura M."/>
            <person name="Nishi K."/>
            <person name="Nomura K."/>
            <person name="Numazaki R."/>
            <person name="Ohno M."/>
            <person name="Ohsato N."/>
            <person name="Okazaki Y."/>
            <person name="Saito R."/>
            <person name="Saitoh H."/>
            <person name="Sakai C."/>
            <person name="Sakai K."/>
            <person name="Sakazume N."/>
            <person name="Sano H."/>
            <person name="Sasaki D."/>
            <person name="Shibata K."/>
            <person name="Shinagawa A."/>
            <person name="Shiraki T."/>
            <person name="Sogabe Y."/>
            <person name="Tagami M."/>
            <person name="Tagawa A."/>
            <person name="Takahashi F."/>
            <person name="Takaku-Akahira S."/>
            <person name="Takeda Y."/>
            <person name="Tanaka T."/>
            <person name="Tomaru A."/>
            <person name="Toya T."/>
            <person name="Yasunishi A."/>
            <person name="Muramatsu M."/>
            <person name="Hayashizaki Y."/>
        </authorList>
    </citation>
    <scope>NUCLEOTIDE SEQUENCE</scope>
    <source>
        <strain evidence="3">C57BL/6J</strain>
        <tissue evidence="3">Testis</tissue>
    </source>
</reference>
<organism evidence="2">
    <name type="scientific">Mus musculus</name>
    <name type="common">Mouse</name>
    <dbReference type="NCBI Taxonomy" id="10090"/>
    <lineage>
        <taxon>Eukaryota</taxon>
        <taxon>Metazoa</taxon>
        <taxon>Chordata</taxon>
        <taxon>Craniata</taxon>
        <taxon>Vertebrata</taxon>
        <taxon>Euteleostomi</taxon>
        <taxon>Mammalia</taxon>
        <taxon>Eutheria</taxon>
        <taxon>Euarchontoglires</taxon>
        <taxon>Glires</taxon>
        <taxon>Rodentia</taxon>
        <taxon>Myomorpha</taxon>
        <taxon>Muroidea</taxon>
        <taxon>Muridae</taxon>
        <taxon>Murinae</taxon>
        <taxon>Mus</taxon>
        <taxon>Mus</taxon>
    </lineage>
</organism>
<reference evidence="2" key="3">
    <citation type="journal article" date="2000" name="Genome Res.">
        <title>RIKEN integrated sequence analysis (RISA) system--384-format sequencing pipeline with 384 multicapillary sequencer.</title>
        <authorList>
            <person name="Shibata K."/>
            <person name="Itoh M."/>
            <person name="Aizawa K."/>
            <person name="Nagaoka S."/>
            <person name="Sasaki N."/>
            <person name="Carninci P."/>
            <person name="Konno H."/>
            <person name="Akiyama J."/>
            <person name="Nishi K."/>
            <person name="Kitsunai T."/>
            <person name="Tashiro H."/>
            <person name="Itoh M."/>
            <person name="Sumi N."/>
            <person name="Ishii Y."/>
            <person name="Nakamura S."/>
            <person name="Hazama M."/>
            <person name="Nishine T."/>
            <person name="Harada A."/>
            <person name="Yamamoto R."/>
            <person name="Matsumoto H."/>
            <person name="Sakaguchi S."/>
            <person name="Ikegami T."/>
            <person name="Kashiwagi K."/>
            <person name="Fujiwake S."/>
            <person name="Inoue K."/>
            <person name="Togawa Y."/>
            <person name="Izawa M."/>
            <person name="Ohara E."/>
            <person name="Watahiki M."/>
            <person name="Yoneda Y."/>
            <person name="Ishikawa T."/>
            <person name="Ozawa K."/>
            <person name="Tanaka T."/>
            <person name="Matsuura S."/>
            <person name="Kawai J."/>
            <person name="Okazaki Y."/>
            <person name="Muramatsu M."/>
            <person name="Inoue Y."/>
            <person name="Kira A."/>
            <person name="Hayashizaki Y."/>
        </authorList>
    </citation>
    <scope>NUCLEOTIDE SEQUENCE</scope>
    <source>
        <strain evidence="2">C57BL/6J</strain>
        <tissue evidence="2">Testis</tissue>
    </source>
</reference>
<sequence>MHLRSINSVLPGHSREQSSDTTNSTYKLTLFCLGIPPGRRADCKKLRSVRSPASEYDVRQSANASSHPSLSSCKPFLSGISRARHVLTSRIQLGIRGPSQPGVWRTLFIRNILTSEGGASWWCRPAPPRPIPDIIPPLTGVAAG</sequence>
<reference evidence="2" key="2">
    <citation type="journal article" date="2000" name="Genome Res.">
        <title>Normalization and subtraction of cap-trapper-selected cDNAs to prepare full-length cDNA libraries for rapid discovery of new genes.</title>
        <authorList>
            <person name="Carninci P."/>
            <person name="Shibata Y."/>
            <person name="Hayatsu N."/>
            <person name="Sugahara Y."/>
            <person name="Shibata K."/>
            <person name="Itoh M."/>
            <person name="Konno H."/>
            <person name="Okazaki Y."/>
            <person name="Muramatsu M."/>
            <person name="Hayashizaki Y."/>
        </authorList>
    </citation>
    <scope>NUCLEOTIDE SEQUENCE</scope>
    <source>
        <strain evidence="2">C57BL/6J</strain>
        <tissue evidence="2">Testis</tissue>
    </source>
</reference>
<gene>
    <name evidence="4" type="primary">4931431C16Rik</name>
</gene>
<dbReference type="AGR" id="MGI:1921614"/>
<feature type="region of interest" description="Disordered" evidence="1">
    <location>
        <begin position="1"/>
        <end position="21"/>
    </location>
</feature>
<proteinExistence type="evidence at transcript level"/>
<dbReference type="EMBL" id="AK016496">
    <property type="protein sequence ID" value="BAC25484.1"/>
    <property type="molecule type" value="mRNA"/>
</dbReference>
<evidence type="ECO:0000313" key="2">
    <source>
        <dbReference type="EMBL" id="BAC25484.1"/>
    </source>
</evidence>
<dbReference type="AlphaFoldDB" id="Q8BFT5"/>
<accession>Q8BFT5</accession>
<evidence type="ECO:0000313" key="4">
    <source>
        <dbReference type="MGI" id="MGI:1921614"/>
    </source>
</evidence>
<evidence type="ECO:0000313" key="3">
    <source>
        <dbReference type="EMBL" id="BAC26829.1"/>
    </source>
</evidence>
<reference evidence="2" key="5">
    <citation type="journal article" date="2001" name="Nature">
        <title>Functional annotation of a full-length mouse cDNA collection.</title>
        <authorList>
            <consortium name="The RIKEN Genome Exploration Research Group Phase II Team and the FANTOM Consortium"/>
        </authorList>
    </citation>
    <scope>NUCLEOTIDE SEQUENCE</scope>
    <source>
        <strain evidence="2">C57BL/6J</strain>
        <tissue evidence="2">Testis</tissue>
    </source>
</reference>
<protein>
    <submittedName>
        <fullName evidence="2">Uncharacterized protein</fullName>
    </submittedName>
</protein>
<dbReference type="EMBL" id="AK030185">
    <property type="protein sequence ID" value="BAC26829.1"/>
    <property type="molecule type" value="mRNA"/>
</dbReference>
<reference evidence="2" key="8">
    <citation type="journal article" date="2005" name="Science">
        <title>The Transcriptional Landscape of the Mammalian Genome.</title>
        <authorList>
            <consortium name="The FANTOM Consortium"/>
            <consortium name="Riken Genome Exploration Research Group and Genome Science Group (Genome Network Project Core Group)"/>
        </authorList>
    </citation>
    <scope>NUCLEOTIDE SEQUENCE</scope>
    <source>
        <strain evidence="2">C57BL/6J</strain>
        <tissue evidence="2">Testis</tissue>
    </source>
</reference>
<reference evidence="2" key="7">
    <citation type="journal article" date="2002" name="Nature">
        <title>Analysis of the mouse transcriptome based on functional annotation of 60,770 full-length cDNAs.</title>
        <authorList>
            <consortium name="The FANTOM Consortium and the RIKEN Genome Exploration Research Group Phase I and II Team"/>
        </authorList>
    </citation>
    <scope>NUCLEOTIDE SEQUENCE</scope>
    <source>
        <strain evidence="2">C57BL/6J</strain>
        <tissue evidence="2">Testis</tissue>
    </source>
</reference>
<name>Q8BFT5_MOUSE</name>
<dbReference type="MGI" id="MGI:1921614">
    <property type="gene designation" value="4931431C16Rik"/>
</dbReference>
<evidence type="ECO:0000256" key="1">
    <source>
        <dbReference type="SAM" id="MobiDB-lite"/>
    </source>
</evidence>
<reference evidence="2" key="4">
    <citation type="submission" date="2000-07" db="EMBL/GenBank/DDBJ databases">
        <authorList>
            <person name="Adachi J."/>
            <person name="Aizawa K."/>
            <person name="Akahira S."/>
            <person name="Akimura T."/>
            <person name="Arai A."/>
            <person name="Aono H."/>
            <person name="Arakawa T."/>
            <person name="Bono H."/>
            <person name="Carninci P."/>
            <person name="Fukuda S."/>
            <person name="Fukunishi Y."/>
            <person name="Furuno M."/>
            <person name="Hanagaki T."/>
            <person name="Hara A."/>
            <person name="Hayatsu N."/>
            <person name="Hiramoto K."/>
            <person name="Hiraoka T."/>
            <person name="Hori F."/>
            <person name="Imotani K."/>
            <person name="Ishii Y."/>
            <person name="Itoh M."/>
            <person name="Izawa M."/>
            <person name="Kasukawa T."/>
            <person name="Kato H."/>
            <person name="Kawai J."/>
            <person name="Kojima Y."/>
            <person name="Konno H."/>
            <person name="Kouda M."/>
            <person name="Koya S."/>
            <person name="Kurihara C."/>
            <person name="Matsuyama T."/>
            <person name="Miyazaki A."/>
            <person name="Nishi K."/>
            <person name="Nomura K."/>
            <person name="Numazaki R."/>
            <person name="Ohno M."/>
            <person name="Okazaki Y."/>
            <person name="Okido T."/>
            <person name="Owa C."/>
            <person name="Saito H."/>
            <person name="Saito R."/>
            <person name="Sakai C."/>
            <person name="Sakai K."/>
            <person name="Sano H."/>
            <person name="Sasaki D."/>
            <person name="Shibata K."/>
            <person name="Shibata Y."/>
            <person name="Shinagawa A."/>
            <person name="Shiraki T."/>
            <person name="Sogabe Y."/>
            <person name="Suzuki H."/>
            <person name="Tagami M."/>
            <person name="Tagawa A."/>
            <person name="Takahashi F."/>
            <person name="Tanaka T."/>
            <person name="Tejima Y."/>
            <person name="Toya T."/>
            <person name="Yamamura T."/>
            <person name="Yasunishi A."/>
            <person name="Yoshida K."/>
            <person name="Yoshino M."/>
            <person name="Muramatsu M."/>
            <person name="Hayashizaki Y."/>
        </authorList>
    </citation>
    <scope>NUCLEOTIDE SEQUENCE</scope>
    <source>
        <strain evidence="2">C57BL/6J</strain>
        <tissue evidence="2">Testis</tissue>
    </source>
</reference>
<reference evidence="2" key="9">
    <citation type="journal article" date="2005" name="Science">
        <title>Antisense Transcription in the Mammalian Transcriptome.</title>
        <authorList>
            <consortium name="RIKEN Genome Exploration Research Group and Genome Science Group (Genome Network Project Core Group) and the FANTOM Consortium"/>
        </authorList>
    </citation>
    <scope>NUCLEOTIDE SEQUENCE</scope>
    <source>
        <strain evidence="2">C57BL/6J</strain>
        <tissue evidence="2">Testis</tissue>
    </source>
</reference>